<evidence type="ECO:0000256" key="2">
    <source>
        <dbReference type="SAM" id="Phobius"/>
    </source>
</evidence>
<protein>
    <recommendedName>
        <fullName evidence="6">Mid2 domain-containing protein</fullName>
    </recommendedName>
</protein>
<feature type="region of interest" description="Disordered" evidence="1">
    <location>
        <begin position="272"/>
        <end position="291"/>
    </location>
</feature>
<accession>A0A2T2N602</accession>
<dbReference type="STRING" id="1448308.A0A2T2N602"/>
<organism evidence="4 5">
    <name type="scientific">Corynespora cassiicola Philippines</name>
    <dbReference type="NCBI Taxonomy" id="1448308"/>
    <lineage>
        <taxon>Eukaryota</taxon>
        <taxon>Fungi</taxon>
        <taxon>Dikarya</taxon>
        <taxon>Ascomycota</taxon>
        <taxon>Pezizomycotina</taxon>
        <taxon>Dothideomycetes</taxon>
        <taxon>Pleosporomycetidae</taxon>
        <taxon>Pleosporales</taxon>
        <taxon>Corynesporascaceae</taxon>
        <taxon>Corynespora</taxon>
    </lineage>
</organism>
<keyword evidence="2" id="KW-1133">Transmembrane helix</keyword>
<dbReference type="AlphaFoldDB" id="A0A2T2N602"/>
<feature type="chain" id="PRO_5015498298" description="Mid2 domain-containing protein" evidence="3">
    <location>
        <begin position="21"/>
        <end position="395"/>
    </location>
</feature>
<evidence type="ECO:0000313" key="4">
    <source>
        <dbReference type="EMBL" id="PSN60844.1"/>
    </source>
</evidence>
<name>A0A2T2N602_CORCC</name>
<evidence type="ECO:0000256" key="3">
    <source>
        <dbReference type="SAM" id="SignalP"/>
    </source>
</evidence>
<keyword evidence="2" id="KW-0472">Membrane</keyword>
<sequence>MINKLSVPFLFFAFSSRSWGWEATTTSVSQTLEEPTATWGASVTPSLQERQLIVPVFTELPSLPADWAYTTQHTEKAPAVSIQTTTSPTSSVLFPNTFAPLVSIETSIPSTSSLPTSKTVTQVIIFGMPYSGKISTITTTLIVPASSTIDPTLYIFPIAEPVGNYAMPTATPPAPIIENRGNVVEPASAGQASAEPGPVRGPWPVANKIMRPGYGYPASEPESPTLAATSNWKQPTPILRHPHHRPSDKVSSPTVTAVAVAANAAAVTITTTTTITEGPRPSRTPEQVEEDRKEAKRITIAMGVLAGFLVSIFFGFWVIVFSIQGLLILMARGWRMLKRGAASVSGKVRARARAWATWMRPMGEKKDAEAEEGWSEEAPLPQVPPPAYSMTPKYV</sequence>
<feature type="transmembrane region" description="Helical" evidence="2">
    <location>
        <begin position="300"/>
        <end position="329"/>
    </location>
</feature>
<reference evidence="4 5" key="1">
    <citation type="journal article" date="2018" name="Front. Microbiol.">
        <title>Genome-Wide Analysis of Corynespora cassiicola Leaf Fall Disease Putative Effectors.</title>
        <authorList>
            <person name="Lopez D."/>
            <person name="Ribeiro S."/>
            <person name="Label P."/>
            <person name="Fumanal B."/>
            <person name="Venisse J.S."/>
            <person name="Kohler A."/>
            <person name="de Oliveira R.R."/>
            <person name="Labutti K."/>
            <person name="Lipzen A."/>
            <person name="Lail K."/>
            <person name="Bauer D."/>
            <person name="Ohm R.A."/>
            <person name="Barry K.W."/>
            <person name="Spatafora J."/>
            <person name="Grigoriev I.V."/>
            <person name="Martin F.M."/>
            <person name="Pujade-Renaud V."/>
        </authorList>
    </citation>
    <scope>NUCLEOTIDE SEQUENCE [LARGE SCALE GENOMIC DNA]</scope>
    <source>
        <strain evidence="4 5">Philippines</strain>
    </source>
</reference>
<evidence type="ECO:0008006" key="6">
    <source>
        <dbReference type="Google" id="ProtNLM"/>
    </source>
</evidence>
<dbReference type="Proteomes" id="UP000240883">
    <property type="component" value="Unassembled WGS sequence"/>
</dbReference>
<dbReference type="EMBL" id="KZ678147">
    <property type="protein sequence ID" value="PSN60844.1"/>
    <property type="molecule type" value="Genomic_DNA"/>
</dbReference>
<feature type="signal peptide" evidence="3">
    <location>
        <begin position="1"/>
        <end position="20"/>
    </location>
</feature>
<keyword evidence="5" id="KW-1185">Reference proteome</keyword>
<keyword evidence="3" id="KW-0732">Signal</keyword>
<proteinExistence type="predicted"/>
<evidence type="ECO:0000256" key="1">
    <source>
        <dbReference type="SAM" id="MobiDB-lite"/>
    </source>
</evidence>
<evidence type="ECO:0000313" key="5">
    <source>
        <dbReference type="Proteomes" id="UP000240883"/>
    </source>
</evidence>
<feature type="region of interest" description="Disordered" evidence="1">
    <location>
        <begin position="364"/>
        <end position="395"/>
    </location>
</feature>
<keyword evidence="2" id="KW-0812">Transmembrane</keyword>
<gene>
    <name evidence="4" type="ORF">BS50DRAFT_593569</name>
</gene>